<dbReference type="Proteomes" id="UP001189429">
    <property type="component" value="Unassembled WGS sequence"/>
</dbReference>
<proteinExistence type="predicted"/>
<protein>
    <recommendedName>
        <fullName evidence="3">Reverse transcriptase domain-containing protein</fullName>
    </recommendedName>
</protein>
<accession>A0ABN9WS68</accession>
<comment type="caution">
    <text evidence="1">The sequence shown here is derived from an EMBL/GenBank/DDBJ whole genome shotgun (WGS) entry which is preliminary data.</text>
</comment>
<organism evidence="1 2">
    <name type="scientific">Prorocentrum cordatum</name>
    <dbReference type="NCBI Taxonomy" id="2364126"/>
    <lineage>
        <taxon>Eukaryota</taxon>
        <taxon>Sar</taxon>
        <taxon>Alveolata</taxon>
        <taxon>Dinophyceae</taxon>
        <taxon>Prorocentrales</taxon>
        <taxon>Prorocentraceae</taxon>
        <taxon>Prorocentrum</taxon>
    </lineage>
</organism>
<dbReference type="EMBL" id="CAUYUJ010019023">
    <property type="protein sequence ID" value="CAK0888072.1"/>
    <property type="molecule type" value="Genomic_DNA"/>
</dbReference>
<evidence type="ECO:0008006" key="3">
    <source>
        <dbReference type="Google" id="ProtNLM"/>
    </source>
</evidence>
<sequence>LSALRDFLCTLDPRCKVWAYLDDAYLTVPKAHLHQALKKASALFADLGLELNTSMTKVWCPDGQVAAMPDGAEAWVVDALPCLGSTVTFVRARHDADDEEWRDTLAEVFDETSPATSAARLADYGGALAKLEAAGLEKQHCFTLLRTYVNGAVTHLQRARFASRGAWRSFDDAVVAQVEHLVGPGLAEDGRAALFLPAKAGGAGFGSAERRADAAWLGSWHAVQDGVRARQEEPSLAEAEAATPKLTTAVAEAKARLRARGALVPLDPRRQVKQRVYTKLLAARAHAELQARLSEPAAALLLSQGGTGAAVLQPPSLPQHLLGDDEFAVTLRRRLLYLDPAGQGGAPCQNTAASTGTLGDWLAERHGTQPATIEQRISAWDAVTAGGTQAAVLDVVLAYPSERACIDTSATEAIAAEGATARRRARVAGAAAREREPEKHSR</sequence>
<reference evidence="1" key="1">
    <citation type="submission" date="2023-10" db="EMBL/GenBank/DDBJ databases">
        <authorList>
            <person name="Chen Y."/>
            <person name="Shah S."/>
            <person name="Dougan E. K."/>
            <person name="Thang M."/>
            <person name="Chan C."/>
        </authorList>
    </citation>
    <scope>NUCLEOTIDE SEQUENCE [LARGE SCALE GENOMIC DNA]</scope>
</reference>
<name>A0ABN9WS68_9DINO</name>
<gene>
    <name evidence="1" type="ORF">PCOR1329_LOCUS68929</name>
</gene>
<evidence type="ECO:0000313" key="2">
    <source>
        <dbReference type="Proteomes" id="UP001189429"/>
    </source>
</evidence>
<keyword evidence="2" id="KW-1185">Reference proteome</keyword>
<evidence type="ECO:0000313" key="1">
    <source>
        <dbReference type="EMBL" id="CAK0888072.1"/>
    </source>
</evidence>
<feature type="non-terminal residue" evidence="1">
    <location>
        <position position="1"/>
    </location>
</feature>